<gene>
    <name evidence="4" type="ORF">CAK95_06025</name>
</gene>
<reference evidence="4 5" key="1">
    <citation type="submission" date="2017-05" db="EMBL/GenBank/DDBJ databases">
        <title>Full genome sequence of Pseudorhodoplanes sinuspersici.</title>
        <authorList>
            <person name="Dastgheib S.M.M."/>
            <person name="Shavandi M."/>
            <person name="Tirandaz H."/>
        </authorList>
    </citation>
    <scope>NUCLEOTIDE SEQUENCE [LARGE SCALE GENOMIC DNA]</scope>
    <source>
        <strain evidence="4 5">RIPI110</strain>
    </source>
</reference>
<sequence length="129" mass="14393">MPNAVALKVLVVDDQDSVRKMTCLTLEQMGIRHIHEAENGIKAMEIASLQPLDLIISDYYMDQMDGLDLLRAVRGHPVVRRVPFILLTGRGDRELVVKAAQAGVNNYLIKPFTVAILKQKIEQVMGKLA</sequence>
<evidence type="ECO:0000256" key="3">
    <source>
        <dbReference type="ARBA" id="ARBA00023163"/>
    </source>
</evidence>
<dbReference type="PANTHER" id="PTHR44591:SF3">
    <property type="entry name" value="RESPONSE REGULATORY DOMAIN-CONTAINING PROTEIN"/>
    <property type="match status" value="1"/>
</dbReference>
<dbReference type="Pfam" id="PF00072">
    <property type="entry name" value="Response_reg"/>
    <property type="match status" value="1"/>
</dbReference>
<keyword evidence="1" id="KW-0597">Phosphoprotein</keyword>
<dbReference type="PANTHER" id="PTHR44591">
    <property type="entry name" value="STRESS RESPONSE REGULATOR PROTEIN 1"/>
    <property type="match status" value="1"/>
</dbReference>
<evidence type="ECO:0000313" key="5">
    <source>
        <dbReference type="Proteomes" id="UP000194137"/>
    </source>
</evidence>
<dbReference type="InterPro" id="IPR050595">
    <property type="entry name" value="Bact_response_regulator"/>
</dbReference>
<dbReference type="AlphaFoldDB" id="A0A1W6ZMS2"/>
<organism evidence="4 5">
    <name type="scientific">Pseudorhodoplanes sinuspersici</name>
    <dbReference type="NCBI Taxonomy" id="1235591"/>
    <lineage>
        <taxon>Bacteria</taxon>
        <taxon>Pseudomonadati</taxon>
        <taxon>Pseudomonadota</taxon>
        <taxon>Alphaproteobacteria</taxon>
        <taxon>Hyphomicrobiales</taxon>
        <taxon>Pseudorhodoplanes</taxon>
    </lineage>
</organism>
<evidence type="ECO:0000256" key="1">
    <source>
        <dbReference type="ARBA" id="ARBA00022553"/>
    </source>
</evidence>
<dbReference type="EMBL" id="CP021112">
    <property type="protein sequence ID" value="ARP98686.1"/>
    <property type="molecule type" value="Genomic_DNA"/>
</dbReference>
<proteinExistence type="predicted"/>
<dbReference type="RefSeq" id="WP_086087110.1">
    <property type="nucleotide sequence ID" value="NZ_CP021112.1"/>
</dbReference>
<evidence type="ECO:0000256" key="2">
    <source>
        <dbReference type="ARBA" id="ARBA00023015"/>
    </source>
</evidence>
<accession>A0A1W6ZMS2</accession>
<dbReference type="Gene3D" id="3.40.50.2300">
    <property type="match status" value="1"/>
</dbReference>
<dbReference type="Proteomes" id="UP000194137">
    <property type="component" value="Chromosome"/>
</dbReference>
<dbReference type="KEGG" id="psin:CAK95_06025"/>
<dbReference type="OrthoDB" id="9786548at2"/>
<keyword evidence="3" id="KW-0804">Transcription</keyword>
<dbReference type="SMART" id="SM00448">
    <property type="entry name" value="REC"/>
    <property type="match status" value="1"/>
</dbReference>
<dbReference type="GO" id="GO:0000160">
    <property type="term" value="P:phosphorelay signal transduction system"/>
    <property type="evidence" value="ECO:0007669"/>
    <property type="project" value="InterPro"/>
</dbReference>
<keyword evidence="5" id="KW-1185">Reference proteome</keyword>
<dbReference type="SUPFAM" id="SSF52172">
    <property type="entry name" value="CheY-like"/>
    <property type="match status" value="1"/>
</dbReference>
<dbReference type="InterPro" id="IPR001789">
    <property type="entry name" value="Sig_transdc_resp-reg_receiver"/>
</dbReference>
<keyword evidence="2" id="KW-0805">Transcription regulation</keyword>
<dbReference type="InterPro" id="IPR011006">
    <property type="entry name" value="CheY-like_superfamily"/>
</dbReference>
<name>A0A1W6ZMS2_9HYPH</name>
<dbReference type="PROSITE" id="PS50110">
    <property type="entry name" value="RESPONSE_REGULATORY"/>
    <property type="match status" value="1"/>
</dbReference>
<protein>
    <submittedName>
        <fullName evidence="4">Uncharacterized protein</fullName>
    </submittedName>
</protein>
<dbReference type="STRING" id="1235591.CAK95_06025"/>
<evidence type="ECO:0000313" key="4">
    <source>
        <dbReference type="EMBL" id="ARP98686.1"/>
    </source>
</evidence>